<reference evidence="2 3" key="1">
    <citation type="journal article" date="2019" name="Int. J. Syst. Evol. Microbiol.">
        <title>The Global Catalogue of Microorganisms (GCM) 10K type strain sequencing project: providing services to taxonomists for standard genome sequencing and annotation.</title>
        <authorList>
            <consortium name="The Broad Institute Genomics Platform"/>
            <consortium name="The Broad Institute Genome Sequencing Center for Infectious Disease"/>
            <person name="Wu L."/>
            <person name="Ma J."/>
        </authorList>
    </citation>
    <scope>NUCLEOTIDE SEQUENCE [LARGE SCALE GENOMIC DNA]</scope>
    <source>
        <strain evidence="2 3">CGMCC 1.12554</strain>
    </source>
</reference>
<dbReference type="EMBL" id="JBHTBL010000005">
    <property type="protein sequence ID" value="MFC7324397.1"/>
    <property type="molecule type" value="Genomic_DNA"/>
</dbReference>
<keyword evidence="1" id="KW-0812">Transmembrane</keyword>
<accession>A0ABD6AJT2</accession>
<evidence type="ECO:0000256" key="1">
    <source>
        <dbReference type="SAM" id="Phobius"/>
    </source>
</evidence>
<gene>
    <name evidence="2" type="ORF">ACFQMF_07365</name>
</gene>
<sequence>MSDGGNSDLILEAILSTHEQQLQTLRQGRLSLLRIASFNIVLLSMLLAFAGVAIQTSLPIGLLEFSIPIALQILAILLAIIKYRNLTEAWGYGLNREFVAEINSESRSIATEEIVGIYQNAIDKNRREIGSIGTWIFGIICIMCVSLGSLFGLIVIPA</sequence>
<organism evidence="2 3">
    <name type="scientific">Halorubrum rutilum</name>
    <dbReference type="NCBI Taxonomy" id="1364933"/>
    <lineage>
        <taxon>Archaea</taxon>
        <taxon>Methanobacteriati</taxon>
        <taxon>Methanobacteriota</taxon>
        <taxon>Stenosarchaea group</taxon>
        <taxon>Halobacteria</taxon>
        <taxon>Halobacteriales</taxon>
        <taxon>Haloferacaceae</taxon>
        <taxon>Halorubrum</taxon>
    </lineage>
</organism>
<evidence type="ECO:0000313" key="2">
    <source>
        <dbReference type="EMBL" id="MFC7324397.1"/>
    </source>
</evidence>
<dbReference type="AlphaFoldDB" id="A0ABD6AJT2"/>
<evidence type="ECO:0000313" key="3">
    <source>
        <dbReference type="Proteomes" id="UP001596545"/>
    </source>
</evidence>
<keyword evidence="1" id="KW-0472">Membrane</keyword>
<dbReference type="RefSeq" id="WP_256409489.1">
    <property type="nucleotide sequence ID" value="NZ_JANHDN010000005.1"/>
</dbReference>
<dbReference type="Proteomes" id="UP001596545">
    <property type="component" value="Unassembled WGS sequence"/>
</dbReference>
<comment type="caution">
    <text evidence="2">The sequence shown here is derived from an EMBL/GenBank/DDBJ whole genome shotgun (WGS) entry which is preliminary data.</text>
</comment>
<keyword evidence="1" id="KW-1133">Transmembrane helix</keyword>
<feature type="transmembrane region" description="Helical" evidence="1">
    <location>
        <begin position="60"/>
        <end position="81"/>
    </location>
</feature>
<feature type="transmembrane region" description="Helical" evidence="1">
    <location>
        <begin position="32"/>
        <end position="54"/>
    </location>
</feature>
<proteinExistence type="predicted"/>
<protein>
    <submittedName>
        <fullName evidence="2">Uncharacterized protein</fullName>
    </submittedName>
</protein>
<keyword evidence="3" id="KW-1185">Reference proteome</keyword>
<feature type="transmembrane region" description="Helical" evidence="1">
    <location>
        <begin position="132"/>
        <end position="156"/>
    </location>
</feature>
<name>A0ABD6AJT2_9EURY</name>